<dbReference type="EMBL" id="APMP01000004">
    <property type="protein sequence ID" value="ENZ83028.1"/>
    <property type="molecule type" value="Genomic_DNA"/>
</dbReference>
<dbReference type="InterPro" id="IPR036188">
    <property type="entry name" value="FAD/NAD-bd_sf"/>
</dbReference>
<dbReference type="CDD" id="cd00038">
    <property type="entry name" value="CAP_ED"/>
    <property type="match status" value="1"/>
</dbReference>
<dbReference type="Gene3D" id="3.50.50.60">
    <property type="entry name" value="FAD/NAD(P)-binding domain"/>
    <property type="match status" value="2"/>
</dbReference>
<dbReference type="STRING" id="1292034.OR37_01224"/>
<keyword evidence="2" id="KW-0285">Flavoprotein</keyword>
<dbReference type="eggNOG" id="COG0492">
    <property type="taxonomic scope" value="Bacteria"/>
</dbReference>
<dbReference type="InterPro" id="IPR050097">
    <property type="entry name" value="Ferredoxin-NADP_redctase_2"/>
</dbReference>
<evidence type="ECO:0000259" key="4">
    <source>
        <dbReference type="PROSITE" id="PS50042"/>
    </source>
</evidence>
<evidence type="ECO:0000256" key="1">
    <source>
        <dbReference type="ARBA" id="ARBA00018719"/>
    </source>
</evidence>
<dbReference type="InterPro" id="IPR023753">
    <property type="entry name" value="FAD/NAD-binding_dom"/>
</dbReference>
<comment type="caution">
    <text evidence="5">The sequence shown here is derived from an EMBL/GenBank/DDBJ whole genome shotgun (WGS) entry which is preliminary data.</text>
</comment>
<dbReference type="SUPFAM" id="SSF51206">
    <property type="entry name" value="cAMP-binding domain-like"/>
    <property type="match status" value="1"/>
</dbReference>
<dbReference type="InterPro" id="IPR014710">
    <property type="entry name" value="RmlC-like_jellyroll"/>
</dbReference>
<dbReference type="PANTHER" id="PTHR48105">
    <property type="entry name" value="THIOREDOXIN REDUCTASE 1-RELATED-RELATED"/>
    <property type="match status" value="1"/>
</dbReference>
<protein>
    <recommendedName>
        <fullName evidence="1">Thioredoxin reductase</fullName>
    </recommendedName>
</protein>
<keyword evidence="6" id="KW-1185">Reference proteome</keyword>
<dbReference type="Pfam" id="PF07992">
    <property type="entry name" value="Pyr_redox_2"/>
    <property type="match status" value="1"/>
</dbReference>
<dbReference type="Pfam" id="PF00027">
    <property type="entry name" value="cNMP_binding"/>
    <property type="match status" value="1"/>
</dbReference>
<accession>R0EC22</accession>
<organism evidence="5 6">
    <name type="scientific">Caulobacter vibrioides OR37</name>
    <dbReference type="NCBI Taxonomy" id="1292034"/>
    <lineage>
        <taxon>Bacteria</taxon>
        <taxon>Pseudomonadati</taxon>
        <taxon>Pseudomonadota</taxon>
        <taxon>Alphaproteobacteria</taxon>
        <taxon>Caulobacterales</taxon>
        <taxon>Caulobacteraceae</taxon>
        <taxon>Caulobacter</taxon>
    </lineage>
</organism>
<reference evidence="5 6" key="1">
    <citation type="journal article" date="2013" name="Genome Announc.">
        <title>Draft Genome Sequence for Caulobacter sp. Strain OR37, a Bacterium Tolerant to Heavy Metals.</title>
        <authorList>
            <person name="Utturkar S.M."/>
            <person name="Bollmann A."/>
            <person name="Brzoska R.M."/>
            <person name="Klingeman D.M."/>
            <person name="Epstein S.E."/>
            <person name="Palumbo A.V."/>
            <person name="Brown S.D."/>
        </authorList>
    </citation>
    <scope>NUCLEOTIDE SEQUENCE [LARGE SCALE GENOMIC DNA]</scope>
    <source>
        <strain evidence="5 6">OR37</strain>
    </source>
</reference>
<name>R0EC22_CAUVI</name>
<dbReference type="PRINTS" id="PR00368">
    <property type="entry name" value="FADPNR"/>
</dbReference>
<dbReference type="PATRIC" id="fig|1292034.3.peg.1214"/>
<dbReference type="eggNOG" id="COG2905">
    <property type="taxonomic scope" value="Bacteria"/>
</dbReference>
<dbReference type="InterPro" id="IPR018490">
    <property type="entry name" value="cNMP-bd_dom_sf"/>
</dbReference>
<feature type="domain" description="Cyclic nucleotide-binding" evidence="4">
    <location>
        <begin position="13"/>
        <end position="133"/>
    </location>
</feature>
<gene>
    <name evidence="5" type="ORF">OR37_01224</name>
</gene>
<dbReference type="Gene3D" id="2.60.120.10">
    <property type="entry name" value="Jelly Rolls"/>
    <property type="match status" value="1"/>
</dbReference>
<keyword evidence="3" id="KW-0560">Oxidoreductase</keyword>
<dbReference type="Proteomes" id="UP000013063">
    <property type="component" value="Unassembled WGS sequence"/>
</dbReference>
<dbReference type="RefSeq" id="WP_004616958.1">
    <property type="nucleotide sequence ID" value="NZ_APMP01000004.1"/>
</dbReference>
<dbReference type="SUPFAM" id="SSF51905">
    <property type="entry name" value="FAD/NAD(P)-binding domain"/>
    <property type="match status" value="1"/>
</dbReference>
<sequence length="551" mass="58531">MAGTTFETRHAQMFPRLEPAEIERLRRFGRVVRAKAGEALATAGVASPGLFVVLDGRVAITRRDAHDERQPIVEHDAGQFIGEIAQLSGRPSLVDVTALTDVEALLIAPDRLRAVLVAEAELGERIMRALILRRVSLIETGAGGPIIVGRAADAEVIRLSGFLARNGHPYQHLDPDAVDCAQVLIQRFHVDESELPIVLCPNGAILRQPSDHQLGRCIGLAGPIDAERLYDVAVVGAGPAGLATAVYAASEGLSVLVLDTRAFGGQAGASARIENYLGFPTGVSGMALMGRAFSQAQKFGAELAIPDEVAALDCEDGLDRYRLKLSSGETAQARTVVIASGARYRRLEVDNLDRFEGACVHYWASPLEAKLCAGQEVALVGAGNSAGQAAVYLASQVKKVWMIVRGESLAATMSRYLIDRIESTPNIEVVVRTEIVDLEGDSEDGKGGQLSAVRWRGPDGQEEVKAISHLFLFIGAAPNTAWLTHCHVELDNHGFVRTGTDLAPGHPSLHTSRKGVFAIGDVRAGSVKRVAAAVGEGAQAVAAIHAYLANA</sequence>
<proteinExistence type="predicted"/>
<dbReference type="OrthoDB" id="9786503at2"/>
<dbReference type="SMART" id="SM00100">
    <property type="entry name" value="cNMP"/>
    <property type="match status" value="1"/>
</dbReference>
<evidence type="ECO:0000256" key="3">
    <source>
        <dbReference type="ARBA" id="ARBA00023002"/>
    </source>
</evidence>
<dbReference type="PROSITE" id="PS50042">
    <property type="entry name" value="CNMP_BINDING_3"/>
    <property type="match status" value="1"/>
</dbReference>
<dbReference type="PRINTS" id="PR00469">
    <property type="entry name" value="PNDRDTASEII"/>
</dbReference>
<dbReference type="InterPro" id="IPR000595">
    <property type="entry name" value="cNMP-bd_dom"/>
</dbReference>
<dbReference type="GO" id="GO:0016491">
    <property type="term" value="F:oxidoreductase activity"/>
    <property type="evidence" value="ECO:0007669"/>
    <property type="project" value="UniProtKB-KW"/>
</dbReference>
<evidence type="ECO:0000313" key="5">
    <source>
        <dbReference type="EMBL" id="ENZ83028.1"/>
    </source>
</evidence>
<evidence type="ECO:0000256" key="2">
    <source>
        <dbReference type="ARBA" id="ARBA00022630"/>
    </source>
</evidence>
<evidence type="ECO:0000313" key="6">
    <source>
        <dbReference type="Proteomes" id="UP000013063"/>
    </source>
</evidence>
<dbReference type="AlphaFoldDB" id="R0EC22"/>